<accession>A0A075HN41</accession>
<organism evidence="3">
    <name type="scientific">uncultured marine thaumarchaeote KM3_74_G04</name>
    <dbReference type="NCBI Taxonomy" id="1456274"/>
    <lineage>
        <taxon>Archaea</taxon>
        <taxon>Nitrososphaerota</taxon>
        <taxon>environmental samples</taxon>
    </lineage>
</organism>
<dbReference type="PANTHER" id="PTHR31350">
    <property type="entry name" value="SI:DKEY-261L7.2"/>
    <property type="match status" value="1"/>
</dbReference>
<dbReference type="EMBL" id="KF901062">
    <property type="protein sequence ID" value="AIF16675.1"/>
    <property type="molecule type" value="Genomic_DNA"/>
</dbReference>
<dbReference type="InterPro" id="IPR011990">
    <property type="entry name" value="TPR-like_helical_dom_sf"/>
</dbReference>
<protein>
    <recommendedName>
        <fullName evidence="2">Protein SirB1 N-terminal domain-containing protein</fullName>
    </recommendedName>
</protein>
<dbReference type="Gene3D" id="1.25.40.10">
    <property type="entry name" value="Tetratricopeptide repeat domain"/>
    <property type="match status" value="1"/>
</dbReference>
<reference evidence="3" key="1">
    <citation type="journal article" date="2014" name="Genome Biol. Evol.">
        <title>Pangenome evidence for extensive interdomain horizontal transfer affecting lineage core and shell genes in uncultured planktonic thaumarchaeota and euryarchaeota.</title>
        <authorList>
            <person name="Deschamps P."/>
            <person name="Zivanovic Y."/>
            <person name="Moreira D."/>
            <person name="Rodriguez-Valera F."/>
            <person name="Lopez-Garcia P."/>
        </authorList>
    </citation>
    <scope>NUCLEOTIDE SEQUENCE</scope>
</reference>
<dbReference type="InterPro" id="IPR032698">
    <property type="entry name" value="SirB1_N"/>
</dbReference>
<dbReference type="Pfam" id="PF13371">
    <property type="entry name" value="TPR_9"/>
    <property type="match status" value="1"/>
</dbReference>
<dbReference type="Pfam" id="PF13369">
    <property type="entry name" value="Transglut_core2"/>
    <property type="match status" value="1"/>
</dbReference>
<evidence type="ECO:0000313" key="3">
    <source>
        <dbReference type="EMBL" id="AIF16675.1"/>
    </source>
</evidence>
<name>A0A075HN41_9ARCH</name>
<dbReference type="PROSITE" id="PS50005">
    <property type="entry name" value="TPR"/>
    <property type="match status" value="1"/>
</dbReference>
<proteinExistence type="predicted"/>
<dbReference type="InterPro" id="IPR019734">
    <property type="entry name" value="TPR_rpt"/>
</dbReference>
<evidence type="ECO:0000256" key="1">
    <source>
        <dbReference type="PROSITE-ProRule" id="PRU00339"/>
    </source>
</evidence>
<keyword evidence="1" id="KW-0802">TPR repeat</keyword>
<evidence type="ECO:0000259" key="2">
    <source>
        <dbReference type="Pfam" id="PF13369"/>
    </source>
</evidence>
<feature type="repeat" description="TPR" evidence="1">
    <location>
        <begin position="222"/>
        <end position="255"/>
    </location>
</feature>
<dbReference type="SUPFAM" id="SSF48452">
    <property type="entry name" value="TPR-like"/>
    <property type="match status" value="1"/>
</dbReference>
<dbReference type="AlphaFoldDB" id="A0A075HN41"/>
<feature type="domain" description="Protein SirB1 N-terminal" evidence="2">
    <location>
        <begin position="44"/>
        <end position="192"/>
    </location>
</feature>
<sequence>MNEREVSLVSEWSSFVSNENYNLIEKCLKLAQILEYPELCVSKIIDEIKELGVNFRNRIAESKNPTYVISLLNEFLFDVEEFEGDLDDYYNPKNNFLNYVLEKRSGIPITLCILYKEIAKYADLELKIVGFPSHVIVKYGEEMILDPFNRGRLLELENLQEILYQNYGDSVEFEPEYLNQISDEKIIVRMLRNLKNSYTDSFAYEMANMCNRMILEILPESAEEIRDMGILEEKLKNYKDAIKFLNKYLEMEPNAEDVDFVLELIREIREKINQ</sequence>
<dbReference type="PANTHER" id="PTHR31350:SF21">
    <property type="entry name" value="F-BOX ONLY PROTEIN 21"/>
    <property type="match status" value="1"/>
</dbReference>